<dbReference type="GO" id="GO:0016407">
    <property type="term" value="F:acetyltransferase activity"/>
    <property type="evidence" value="ECO:0007669"/>
    <property type="project" value="InterPro"/>
</dbReference>
<dbReference type="Gene3D" id="3.30.2140.20">
    <property type="match status" value="1"/>
</dbReference>
<organism evidence="1 2">
    <name type="scientific">Stichopus japonicus</name>
    <name type="common">Sea cucumber</name>
    <dbReference type="NCBI Taxonomy" id="307972"/>
    <lineage>
        <taxon>Eukaryota</taxon>
        <taxon>Metazoa</taxon>
        <taxon>Echinodermata</taxon>
        <taxon>Eleutherozoa</taxon>
        <taxon>Echinozoa</taxon>
        <taxon>Holothuroidea</taxon>
        <taxon>Aspidochirotacea</taxon>
        <taxon>Aspidochirotida</taxon>
        <taxon>Stichopodidae</taxon>
        <taxon>Apostichopus</taxon>
    </lineage>
</organism>
<reference evidence="1 2" key="1">
    <citation type="journal article" date="2017" name="PLoS Biol.">
        <title>The sea cucumber genome provides insights into morphological evolution and visceral regeneration.</title>
        <authorList>
            <person name="Zhang X."/>
            <person name="Sun L."/>
            <person name="Yuan J."/>
            <person name="Sun Y."/>
            <person name="Gao Y."/>
            <person name="Zhang L."/>
            <person name="Li S."/>
            <person name="Dai H."/>
            <person name="Hamel J.F."/>
            <person name="Liu C."/>
            <person name="Yu Y."/>
            <person name="Liu S."/>
            <person name="Lin W."/>
            <person name="Guo K."/>
            <person name="Jin S."/>
            <person name="Xu P."/>
            <person name="Storey K.B."/>
            <person name="Huan P."/>
            <person name="Zhang T."/>
            <person name="Zhou Y."/>
            <person name="Zhang J."/>
            <person name="Lin C."/>
            <person name="Li X."/>
            <person name="Xing L."/>
            <person name="Huo D."/>
            <person name="Sun M."/>
            <person name="Wang L."/>
            <person name="Mercier A."/>
            <person name="Li F."/>
            <person name="Yang H."/>
            <person name="Xiang J."/>
        </authorList>
    </citation>
    <scope>NUCLEOTIDE SEQUENCE [LARGE SCALE GENOMIC DNA]</scope>
    <source>
        <strain evidence="1">Shaxun</strain>
        <tissue evidence="1">Muscle</tissue>
    </source>
</reference>
<dbReference type="Proteomes" id="UP000230750">
    <property type="component" value="Unassembled WGS sequence"/>
</dbReference>
<gene>
    <name evidence="1" type="ORF">BSL78_29343</name>
</gene>
<name>A0A2G8JDL0_STIJA</name>
<dbReference type="InterPro" id="IPR053710">
    <property type="entry name" value="Arylamine_NAT_domain_sf"/>
</dbReference>
<evidence type="ECO:0000313" key="1">
    <source>
        <dbReference type="EMBL" id="PIK33837.1"/>
    </source>
</evidence>
<dbReference type="Pfam" id="PF00797">
    <property type="entry name" value="Acetyltransf_2"/>
    <property type="match status" value="1"/>
</dbReference>
<comment type="caution">
    <text evidence="1">The sequence shown here is derived from an EMBL/GenBank/DDBJ whole genome shotgun (WGS) entry which is preliminary data.</text>
</comment>
<dbReference type="AlphaFoldDB" id="A0A2G8JDL0"/>
<keyword evidence="2" id="KW-1185">Reference proteome</keyword>
<dbReference type="EMBL" id="MRZV01002388">
    <property type="protein sequence ID" value="PIK33837.1"/>
    <property type="molecule type" value="Genomic_DNA"/>
</dbReference>
<sequence length="162" mass="18521">MEGASDRAPNRRLRQILQVTRRSDQESTLEGSIGLVSSPVYAVQQHITPPQEVEPDDIPYPLTKEEALSFLENVLEIPNPEELIERDPMAFLNTYIYNMITKLPFTNLPHVSQPMNDKHNPTFEECKMAILRREGGHCFYKNTFSKALLDLMGYDTFHVGGK</sequence>
<protein>
    <recommendedName>
        <fullName evidence="3">Arylamine N-acetyltransferase</fullName>
    </recommendedName>
</protein>
<accession>A0A2G8JDL0</accession>
<dbReference type="OrthoDB" id="10260017at2759"/>
<proteinExistence type="predicted"/>
<evidence type="ECO:0008006" key="3">
    <source>
        <dbReference type="Google" id="ProtNLM"/>
    </source>
</evidence>
<dbReference type="InterPro" id="IPR001447">
    <property type="entry name" value="Arylamine_N-AcTrfase"/>
</dbReference>
<evidence type="ECO:0000313" key="2">
    <source>
        <dbReference type="Proteomes" id="UP000230750"/>
    </source>
</evidence>